<dbReference type="SUPFAM" id="SSF48576">
    <property type="entry name" value="Terpenoid synthases"/>
    <property type="match status" value="1"/>
</dbReference>
<dbReference type="PROSITE" id="PS00723">
    <property type="entry name" value="POLYPRENYL_SYNTHASE_1"/>
    <property type="match status" value="1"/>
</dbReference>
<evidence type="ECO:0000256" key="4">
    <source>
        <dbReference type="RuleBase" id="RU004466"/>
    </source>
</evidence>
<dbReference type="SFLD" id="SFLDG01017">
    <property type="entry name" value="Polyprenyl_Transferase_Like"/>
    <property type="match status" value="1"/>
</dbReference>
<keyword evidence="3" id="KW-0460">Magnesium</keyword>
<dbReference type="Gene3D" id="1.10.600.10">
    <property type="entry name" value="Farnesyl Diphosphate Synthase"/>
    <property type="match status" value="1"/>
</dbReference>
<evidence type="ECO:0000256" key="3">
    <source>
        <dbReference type="ARBA" id="ARBA00022842"/>
    </source>
</evidence>
<evidence type="ECO:0000256" key="2">
    <source>
        <dbReference type="ARBA" id="ARBA00022723"/>
    </source>
</evidence>
<dbReference type="Proteomes" id="UP000432464">
    <property type="component" value="Unassembled WGS sequence"/>
</dbReference>
<dbReference type="InterPro" id="IPR000092">
    <property type="entry name" value="Polyprenyl_synt"/>
</dbReference>
<accession>A0A6I3KRN1</accession>
<dbReference type="CDD" id="cd00685">
    <property type="entry name" value="Trans_IPPS_HT"/>
    <property type="match status" value="1"/>
</dbReference>
<dbReference type="InterPro" id="IPR033749">
    <property type="entry name" value="Polyprenyl_synt_CS"/>
</dbReference>
<dbReference type="EMBL" id="WMBB01000003">
    <property type="protein sequence ID" value="MTE12572.1"/>
    <property type="molecule type" value="Genomic_DNA"/>
</dbReference>
<dbReference type="PANTHER" id="PTHR12001">
    <property type="entry name" value="GERANYLGERANYL PYROPHOSPHATE SYNTHASE"/>
    <property type="match status" value="1"/>
</dbReference>
<keyword evidence="6" id="KW-1185">Reference proteome</keyword>
<dbReference type="RefSeq" id="WP_154787065.1">
    <property type="nucleotide sequence ID" value="NZ_WMBB01000003.1"/>
</dbReference>
<dbReference type="SFLD" id="SFLDS00005">
    <property type="entry name" value="Isoprenoid_Synthase_Type_I"/>
    <property type="match status" value="1"/>
</dbReference>
<dbReference type="GO" id="GO:0046872">
    <property type="term" value="F:metal ion binding"/>
    <property type="evidence" value="ECO:0007669"/>
    <property type="project" value="UniProtKB-KW"/>
</dbReference>
<comment type="similarity">
    <text evidence="4">Belongs to the FPP/GGPP synthase family.</text>
</comment>
<organism evidence="5 6">
    <name type="scientific">Nocardia aurantiaca</name>
    <dbReference type="NCBI Taxonomy" id="2675850"/>
    <lineage>
        <taxon>Bacteria</taxon>
        <taxon>Bacillati</taxon>
        <taxon>Actinomycetota</taxon>
        <taxon>Actinomycetes</taxon>
        <taxon>Mycobacteriales</taxon>
        <taxon>Nocardiaceae</taxon>
        <taxon>Nocardia</taxon>
    </lineage>
</organism>
<keyword evidence="4" id="KW-0808">Transferase</keyword>
<proteinExistence type="inferred from homology"/>
<name>A0A6I3KRN1_9NOCA</name>
<evidence type="ECO:0000256" key="1">
    <source>
        <dbReference type="ARBA" id="ARBA00005128"/>
    </source>
</evidence>
<dbReference type="Pfam" id="PF00348">
    <property type="entry name" value="polyprenyl_synt"/>
    <property type="match status" value="1"/>
</dbReference>
<dbReference type="PROSITE" id="PS00444">
    <property type="entry name" value="POLYPRENYL_SYNTHASE_2"/>
    <property type="match status" value="1"/>
</dbReference>
<dbReference type="GO" id="GO:0008299">
    <property type="term" value="P:isoprenoid biosynthetic process"/>
    <property type="evidence" value="ECO:0007669"/>
    <property type="project" value="InterPro"/>
</dbReference>
<keyword evidence="2" id="KW-0479">Metal-binding</keyword>
<dbReference type="GO" id="GO:0004659">
    <property type="term" value="F:prenyltransferase activity"/>
    <property type="evidence" value="ECO:0007669"/>
    <property type="project" value="InterPro"/>
</dbReference>
<dbReference type="PANTHER" id="PTHR12001:SF86">
    <property type="entry name" value="GERANYLGERANYL DIPHOSPHATE SYNTHASE"/>
    <property type="match status" value="1"/>
</dbReference>
<reference evidence="5 6" key="1">
    <citation type="submission" date="2019-11" db="EMBL/GenBank/DDBJ databases">
        <title>Nocardia sp. nov. CT2-14 isolated from soil.</title>
        <authorList>
            <person name="Kanchanasin P."/>
            <person name="Tanasupawat S."/>
            <person name="Yuki M."/>
            <person name="Kudo T."/>
        </authorList>
    </citation>
    <scope>NUCLEOTIDE SEQUENCE [LARGE SCALE GENOMIC DNA]</scope>
    <source>
        <strain evidence="5 6">CT2-14</strain>
    </source>
</reference>
<evidence type="ECO:0000313" key="5">
    <source>
        <dbReference type="EMBL" id="MTE12572.1"/>
    </source>
</evidence>
<evidence type="ECO:0000313" key="6">
    <source>
        <dbReference type="Proteomes" id="UP000432464"/>
    </source>
</evidence>
<gene>
    <name evidence="5" type="ORF">GLP40_07245</name>
</gene>
<comment type="caution">
    <text evidence="5">The sequence shown here is derived from an EMBL/GenBank/DDBJ whole genome shotgun (WGS) entry which is preliminary data.</text>
</comment>
<sequence>MSNPEPHIATAREVLHRAWQLTEPELRKSVNQLEDPLRTVAAYHFGWSDKFGRPTGTGSGKGVRGALAIASAVAAGGEDSDGVPAAVIVELVHNFSLLHDDIMDDDLRRRGRPSAWVVFGRAQAILTGDALLSLAFEVAADRSRVRHAVAADLSAALLDVVNGQSADMQFENRMDIGLEQWESMASGKSGALFGLACVLGGRAASADGRRIEALRNVGRHLGLAFQLVDDVLGLVGDPDRLGKTVGGDILRRKKSAPIVRALHSDPRLATILTTAYTRSHPPSSREAADIVALVEQSGVLDWARTEADRFRCAAMTELDTVSTDPQARRALEAIADAVLRWDQLSRRNPI</sequence>
<dbReference type="InterPro" id="IPR008949">
    <property type="entry name" value="Isoprenoid_synthase_dom_sf"/>
</dbReference>
<protein>
    <submittedName>
        <fullName evidence="5">Polyprenyl synthetase family protein</fullName>
    </submittedName>
</protein>
<comment type="pathway">
    <text evidence="1">Isoprenoid biosynthesis.</text>
</comment>
<dbReference type="AlphaFoldDB" id="A0A6I3KRN1"/>